<evidence type="ECO:0000256" key="3">
    <source>
        <dbReference type="ARBA" id="ARBA00008085"/>
    </source>
</evidence>
<feature type="region of interest" description="Disordered" evidence="11">
    <location>
        <begin position="1"/>
        <end position="133"/>
    </location>
</feature>
<feature type="compositionally biased region" description="Basic and acidic residues" evidence="11">
    <location>
        <begin position="75"/>
        <end position="85"/>
    </location>
</feature>
<evidence type="ECO:0000256" key="8">
    <source>
        <dbReference type="ARBA" id="ARBA00022909"/>
    </source>
</evidence>
<dbReference type="GO" id="GO:0003934">
    <property type="term" value="F:GTP cyclohydrolase I activity"/>
    <property type="evidence" value="ECO:0007669"/>
    <property type="project" value="UniProtKB-EC"/>
</dbReference>
<evidence type="ECO:0000256" key="4">
    <source>
        <dbReference type="ARBA" id="ARBA00012715"/>
    </source>
</evidence>
<dbReference type="SUPFAM" id="SSF55620">
    <property type="entry name" value="Tetrahydrobiopterin biosynthesis enzymes-like"/>
    <property type="match status" value="1"/>
</dbReference>
<evidence type="ECO:0000256" key="9">
    <source>
        <dbReference type="ARBA" id="ARBA00023134"/>
    </source>
</evidence>
<comment type="caution">
    <text evidence="13">The sequence shown here is derived from an EMBL/GenBank/DDBJ whole genome shotgun (WGS) entry which is preliminary data.</text>
</comment>
<protein>
    <recommendedName>
        <fullName evidence="5">GTP cyclohydrolase 1</fullName>
        <ecNumber evidence="4">3.5.4.16</ecNumber>
    </recommendedName>
    <alternativeName>
        <fullName evidence="10">GTP cyclohydrolase I</fullName>
    </alternativeName>
</protein>
<evidence type="ECO:0000256" key="10">
    <source>
        <dbReference type="ARBA" id="ARBA00030854"/>
    </source>
</evidence>
<dbReference type="NCBIfam" id="TIGR00063">
    <property type="entry name" value="folE"/>
    <property type="match status" value="1"/>
</dbReference>
<reference evidence="13 14" key="1">
    <citation type="journal article" date="2016" name="Genome Biol. Evol.">
        <title>Divergent and convergent evolution of fungal pathogenicity.</title>
        <authorList>
            <person name="Shang Y."/>
            <person name="Xiao G."/>
            <person name="Zheng P."/>
            <person name="Cen K."/>
            <person name="Zhan S."/>
            <person name="Wang C."/>
        </authorList>
    </citation>
    <scope>NUCLEOTIDE SEQUENCE [LARGE SCALE GENOMIC DNA]</scope>
    <source>
        <strain evidence="13 14">RCEF 2490</strain>
    </source>
</reference>
<dbReference type="InterPro" id="IPR001474">
    <property type="entry name" value="GTP_CycHdrlase_I"/>
</dbReference>
<dbReference type="UniPathway" id="UPA00848">
    <property type="reaction ID" value="UER00151"/>
</dbReference>
<comment type="similarity">
    <text evidence="3">Belongs to the GTP cyclohydrolase I family.</text>
</comment>
<dbReference type="GO" id="GO:0046656">
    <property type="term" value="P:folic acid biosynthetic process"/>
    <property type="evidence" value="ECO:0007669"/>
    <property type="project" value="UniProtKB-KW"/>
</dbReference>
<feature type="domain" description="GTP cyclohydrolase I" evidence="12">
    <location>
        <begin position="138"/>
        <end position="313"/>
    </location>
</feature>
<dbReference type="GO" id="GO:0046654">
    <property type="term" value="P:tetrahydrofolate biosynthetic process"/>
    <property type="evidence" value="ECO:0007669"/>
    <property type="project" value="InterPro"/>
</dbReference>
<evidence type="ECO:0000256" key="7">
    <source>
        <dbReference type="ARBA" id="ARBA00022801"/>
    </source>
</evidence>
<dbReference type="PANTHER" id="PTHR11109:SF7">
    <property type="entry name" value="GTP CYCLOHYDROLASE 1"/>
    <property type="match status" value="1"/>
</dbReference>
<evidence type="ECO:0000256" key="11">
    <source>
        <dbReference type="SAM" id="MobiDB-lite"/>
    </source>
</evidence>
<dbReference type="NCBIfam" id="NF006825">
    <property type="entry name" value="PRK09347.1-2"/>
    <property type="match status" value="1"/>
</dbReference>
<keyword evidence="8" id="KW-0289">Folate biosynthesis</keyword>
<dbReference type="GO" id="GO:0005737">
    <property type="term" value="C:cytoplasm"/>
    <property type="evidence" value="ECO:0007669"/>
    <property type="project" value="TreeGrafter"/>
</dbReference>
<dbReference type="EC" id="3.5.4.16" evidence="4"/>
<dbReference type="Gene3D" id="1.10.286.10">
    <property type="match status" value="1"/>
</dbReference>
<dbReference type="FunFam" id="3.30.1130.10:FF:000001">
    <property type="entry name" value="GTP cyclohydrolase 1"/>
    <property type="match status" value="1"/>
</dbReference>
<dbReference type="GO" id="GO:0008270">
    <property type="term" value="F:zinc ion binding"/>
    <property type="evidence" value="ECO:0007669"/>
    <property type="project" value="TreeGrafter"/>
</dbReference>
<proteinExistence type="inferred from homology"/>
<dbReference type="Pfam" id="PF01227">
    <property type="entry name" value="GTP_cyclohydroI"/>
    <property type="match status" value="1"/>
</dbReference>
<evidence type="ECO:0000259" key="12">
    <source>
        <dbReference type="Pfam" id="PF01227"/>
    </source>
</evidence>
<organism evidence="13 14">
    <name type="scientific">Moelleriella libera RCEF 2490</name>
    <dbReference type="NCBI Taxonomy" id="1081109"/>
    <lineage>
        <taxon>Eukaryota</taxon>
        <taxon>Fungi</taxon>
        <taxon>Dikarya</taxon>
        <taxon>Ascomycota</taxon>
        <taxon>Pezizomycotina</taxon>
        <taxon>Sordariomycetes</taxon>
        <taxon>Hypocreomycetidae</taxon>
        <taxon>Hypocreales</taxon>
        <taxon>Clavicipitaceae</taxon>
        <taxon>Moelleriella</taxon>
    </lineage>
</organism>
<evidence type="ECO:0000256" key="6">
    <source>
        <dbReference type="ARBA" id="ARBA00022741"/>
    </source>
</evidence>
<gene>
    <name evidence="13" type="ORF">AAL_03407</name>
</gene>
<dbReference type="AlphaFoldDB" id="A0A168D7D0"/>
<dbReference type="Proteomes" id="UP000078544">
    <property type="component" value="Unassembled WGS sequence"/>
</dbReference>
<evidence type="ECO:0000313" key="13">
    <source>
        <dbReference type="EMBL" id="KZZ97443.1"/>
    </source>
</evidence>
<dbReference type="InterPro" id="IPR043133">
    <property type="entry name" value="GTP-CH-I_C/QueF"/>
</dbReference>
<name>A0A168D7D0_9HYPO</name>
<feature type="compositionally biased region" description="Basic and acidic residues" evidence="11">
    <location>
        <begin position="121"/>
        <end position="133"/>
    </location>
</feature>
<dbReference type="GO" id="GO:0006729">
    <property type="term" value="P:tetrahydrobiopterin biosynthetic process"/>
    <property type="evidence" value="ECO:0007669"/>
    <property type="project" value="TreeGrafter"/>
</dbReference>
<dbReference type="InterPro" id="IPR020602">
    <property type="entry name" value="GTP_CycHdrlase_I_dom"/>
</dbReference>
<dbReference type="InterPro" id="IPR043134">
    <property type="entry name" value="GTP-CH-I_N"/>
</dbReference>
<dbReference type="PROSITE" id="PS00859">
    <property type="entry name" value="GTP_CYCLOHYDROL_1_1"/>
    <property type="match status" value="1"/>
</dbReference>
<comment type="pathway">
    <text evidence="2">Cofactor biosynthesis; 7,8-dihydroneopterin triphosphate biosynthesis; 7,8-dihydroneopterin triphosphate from GTP: step 1/1.</text>
</comment>
<keyword evidence="9" id="KW-0342">GTP-binding</keyword>
<dbReference type="NCBIfam" id="NF006826">
    <property type="entry name" value="PRK09347.1-3"/>
    <property type="match status" value="1"/>
</dbReference>
<comment type="catalytic activity">
    <reaction evidence="1">
        <text>GTP + H2O = 7,8-dihydroneopterin 3'-triphosphate + formate + H(+)</text>
        <dbReference type="Rhea" id="RHEA:17473"/>
        <dbReference type="ChEBI" id="CHEBI:15377"/>
        <dbReference type="ChEBI" id="CHEBI:15378"/>
        <dbReference type="ChEBI" id="CHEBI:15740"/>
        <dbReference type="ChEBI" id="CHEBI:37565"/>
        <dbReference type="ChEBI" id="CHEBI:58462"/>
        <dbReference type="EC" id="3.5.4.16"/>
    </reaction>
</comment>
<dbReference type="InterPro" id="IPR018234">
    <property type="entry name" value="GTP_CycHdrlase_I_CS"/>
</dbReference>
<evidence type="ECO:0000256" key="2">
    <source>
        <dbReference type="ARBA" id="ARBA00005080"/>
    </source>
</evidence>
<dbReference type="Gene3D" id="3.30.1130.10">
    <property type="match status" value="1"/>
</dbReference>
<sequence length="317" mass="34932">MAESADADLANIDATAGDVVSTAGSSTSNNNCRRRRRKSKNKKNGAKPETGSQSVAANGHRHDSFQKRRGSLGKAARDPRDEPPAKRSQFASRSDVATARAPSPVIASDGLSRPSWGTRLRLSETDEEKARRMDRMRGAVRTLLECIGENPDREGLLDTPSRYAKALMFLTEGYQTNVESLVNNALFHEGHNEMILVKNIEIHSLCEHHLVPFIGKMHIGYIPSNTVIGLSKLPRIAQMYARRLQIQERLTKEVANAIMEILKPQGVAVVMESSHLCMVMRGVEQTATSTVTSCVLGCFESKSKTRGEFFSLIGLNR</sequence>
<evidence type="ECO:0000313" key="14">
    <source>
        <dbReference type="Proteomes" id="UP000078544"/>
    </source>
</evidence>
<evidence type="ECO:0000256" key="5">
    <source>
        <dbReference type="ARBA" id="ARBA00017272"/>
    </source>
</evidence>
<dbReference type="OrthoDB" id="4966at2759"/>
<dbReference type="EMBL" id="AZGY01000006">
    <property type="protein sequence ID" value="KZZ97443.1"/>
    <property type="molecule type" value="Genomic_DNA"/>
</dbReference>
<accession>A0A168D7D0</accession>
<evidence type="ECO:0000256" key="1">
    <source>
        <dbReference type="ARBA" id="ARBA00001052"/>
    </source>
</evidence>
<keyword evidence="7 13" id="KW-0378">Hydrolase</keyword>
<dbReference type="FunFam" id="1.10.286.10:FF:000003">
    <property type="entry name" value="GTP cyclohydrolase 1"/>
    <property type="match status" value="1"/>
</dbReference>
<dbReference type="PROSITE" id="PS00860">
    <property type="entry name" value="GTP_CYCLOHYDROL_1_2"/>
    <property type="match status" value="1"/>
</dbReference>
<dbReference type="HAMAP" id="MF_00223">
    <property type="entry name" value="FolE"/>
    <property type="match status" value="1"/>
</dbReference>
<dbReference type="CDD" id="cd00642">
    <property type="entry name" value="GTP_cyclohydro1"/>
    <property type="match status" value="1"/>
</dbReference>
<keyword evidence="6" id="KW-0547">Nucleotide-binding</keyword>
<dbReference type="STRING" id="1081109.A0A168D7D0"/>
<dbReference type="PANTHER" id="PTHR11109">
    <property type="entry name" value="GTP CYCLOHYDROLASE I"/>
    <property type="match status" value="1"/>
</dbReference>
<keyword evidence="14" id="KW-1185">Reference proteome</keyword>
<dbReference type="GO" id="GO:0005525">
    <property type="term" value="F:GTP binding"/>
    <property type="evidence" value="ECO:0007669"/>
    <property type="project" value="UniProtKB-KW"/>
</dbReference>
<feature type="compositionally biased region" description="Basic residues" evidence="11">
    <location>
        <begin position="32"/>
        <end position="45"/>
    </location>
</feature>